<evidence type="ECO:0000313" key="3">
    <source>
        <dbReference type="EMBL" id="KAK4112145.1"/>
    </source>
</evidence>
<feature type="signal peptide" evidence="2">
    <location>
        <begin position="1"/>
        <end position="22"/>
    </location>
</feature>
<dbReference type="EMBL" id="MU853343">
    <property type="protein sequence ID" value="KAK4112145.1"/>
    <property type="molecule type" value="Genomic_DNA"/>
</dbReference>
<organism evidence="3 4">
    <name type="scientific">Canariomyces notabilis</name>
    <dbReference type="NCBI Taxonomy" id="2074819"/>
    <lineage>
        <taxon>Eukaryota</taxon>
        <taxon>Fungi</taxon>
        <taxon>Dikarya</taxon>
        <taxon>Ascomycota</taxon>
        <taxon>Pezizomycotina</taxon>
        <taxon>Sordariomycetes</taxon>
        <taxon>Sordariomycetidae</taxon>
        <taxon>Sordariales</taxon>
        <taxon>Chaetomiaceae</taxon>
        <taxon>Canariomyces</taxon>
    </lineage>
</organism>
<evidence type="ECO:0000256" key="2">
    <source>
        <dbReference type="SAM" id="SignalP"/>
    </source>
</evidence>
<proteinExistence type="predicted"/>
<sequence>MRQSLTSALLLLAAQVPSLTHGLPIPLHGIGDGTQESQSLISLTPLTPEEGESSLVVQSQTTNHPITDNIPQLAPSDDDVVGDEGSIKEDTVTVFAVETELAELETLRHQLASLEREICARERWLARVLVGSDTPRGGILDCDGVRCVAQCLLRKVGYAVAAIFDRDDGDEEVHHRLPSTNRTRPFPLPPWRSPLGANDTRDGSEGEWIHPGVASEPIHLSNPLVPVVFLLILVFPLLRLFVSRIGRRNGPSAMAAPPRWLPVVGRDQRPRRQWRFWARRRRGCGDAQGREFGGEGCRVTAGGLETEDHEDYGYTDEKEVFIREEAELIDEKDARLFEDQFQEGTEGEHDHDDEVRDGYGEPLTLSEEIASFRALADLVSDIVAAEGERSRARQIP</sequence>
<evidence type="ECO:0000313" key="4">
    <source>
        <dbReference type="Proteomes" id="UP001302812"/>
    </source>
</evidence>
<protein>
    <submittedName>
        <fullName evidence="3">Uncharacterized protein</fullName>
    </submittedName>
</protein>
<accession>A0AAN6YRD4</accession>
<keyword evidence="2" id="KW-0732">Signal</keyword>
<comment type="caution">
    <text evidence="3">The sequence shown here is derived from an EMBL/GenBank/DDBJ whole genome shotgun (WGS) entry which is preliminary data.</text>
</comment>
<reference evidence="3" key="1">
    <citation type="journal article" date="2023" name="Mol. Phylogenet. Evol.">
        <title>Genome-scale phylogeny and comparative genomics of the fungal order Sordariales.</title>
        <authorList>
            <person name="Hensen N."/>
            <person name="Bonometti L."/>
            <person name="Westerberg I."/>
            <person name="Brannstrom I.O."/>
            <person name="Guillou S."/>
            <person name="Cros-Aarteil S."/>
            <person name="Calhoun S."/>
            <person name="Haridas S."/>
            <person name="Kuo A."/>
            <person name="Mondo S."/>
            <person name="Pangilinan J."/>
            <person name="Riley R."/>
            <person name="LaButti K."/>
            <person name="Andreopoulos B."/>
            <person name="Lipzen A."/>
            <person name="Chen C."/>
            <person name="Yan M."/>
            <person name="Daum C."/>
            <person name="Ng V."/>
            <person name="Clum A."/>
            <person name="Steindorff A."/>
            <person name="Ohm R.A."/>
            <person name="Martin F."/>
            <person name="Silar P."/>
            <person name="Natvig D.O."/>
            <person name="Lalanne C."/>
            <person name="Gautier V."/>
            <person name="Ament-Velasquez S.L."/>
            <person name="Kruys A."/>
            <person name="Hutchinson M.I."/>
            <person name="Powell A.J."/>
            <person name="Barry K."/>
            <person name="Miller A.N."/>
            <person name="Grigoriev I.V."/>
            <person name="Debuchy R."/>
            <person name="Gladieux P."/>
            <person name="Hiltunen Thoren M."/>
            <person name="Johannesson H."/>
        </authorList>
    </citation>
    <scope>NUCLEOTIDE SEQUENCE</scope>
    <source>
        <strain evidence="3">CBS 508.74</strain>
    </source>
</reference>
<evidence type="ECO:0000256" key="1">
    <source>
        <dbReference type="SAM" id="MobiDB-lite"/>
    </source>
</evidence>
<dbReference type="RefSeq" id="XP_064669715.1">
    <property type="nucleotide sequence ID" value="XM_064819201.1"/>
</dbReference>
<dbReference type="GeneID" id="89943327"/>
<keyword evidence="4" id="KW-1185">Reference proteome</keyword>
<feature type="region of interest" description="Disordered" evidence="1">
    <location>
        <begin position="64"/>
        <end position="83"/>
    </location>
</feature>
<feature type="chain" id="PRO_5042887177" evidence="2">
    <location>
        <begin position="23"/>
        <end position="396"/>
    </location>
</feature>
<dbReference type="Proteomes" id="UP001302812">
    <property type="component" value="Unassembled WGS sequence"/>
</dbReference>
<reference evidence="3" key="2">
    <citation type="submission" date="2023-05" db="EMBL/GenBank/DDBJ databases">
        <authorList>
            <consortium name="Lawrence Berkeley National Laboratory"/>
            <person name="Steindorff A."/>
            <person name="Hensen N."/>
            <person name="Bonometti L."/>
            <person name="Westerberg I."/>
            <person name="Brannstrom I.O."/>
            <person name="Guillou S."/>
            <person name="Cros-Aarteil S."/>
            <person name="Calhoun S."/>
            <person name="Haridas S."/>
            <person name="Kuo A."/>
            <person name="Mondo S."/>
            <person name="Pangilinan J."/>
            <person name="Riley R."/>
            <person name="Labutti K."/>
            <person name="Andreopoulos B."/>
            <person name="Lipzen A."/>
            <person name="Chen C."/>
            <person name="Yanf M."/>
            <person name="Daum C."/>
            <person name="Ng V."/>
            <person name="Clum A."/>
            <person name="Ohm R."/>
            <person name="Martin F."/>
            <person name="Silar P."/>
            <person name="Natvig D."/>
            <person name="Lalanne C."/>
            <person name="Gautier V."/>
            <person name="Ament-Velasquez S.L."/>
            <person name="Kruys A."/>
            <person name="Hutchinson M.I."/>
            <person name="Powell A.J."/>
            <person name="Barry K."/>
            <person name="Miller A.N."/>
            <person name="Grigoriev I.V."/>
            <person name="Debuchy R."/>
            <person name="Gladieux P."/>
            <person name="Thoren M.H."/>
            <person name="Johannesson H."/>
        </authorList>
    </citation>
    <scope>NUCLEOTIDE SEQUENCE</scope>
    <source>
        <strain evidence="3">CBS 508.74</strain>
    </source>
</reference>
<gene>
    <name evidence="3" type="ORF">N656DRAFT_845456</name>
</gene>
<name>A0AAN6YRD4_9PEZI</name>
<dbReference type="AlphaFoldDB" id="A0AAN6YRD4"/>